<feature type="binding site" evidence="6">
    <location>
        <begin position="182"/>
        <end position="187"/>
    </location>
    <ligand>
        <name>NAD(+)</name>
        <dbReference type="ChEBI" id="CHEBI:57540"/>
    </ligand>
</feature>
<reference evidence="7 8" key="1">
    <citation type="submission" date="2021-08" db="EMBL/GenBank/DDBJ databases">
        <title>Collinsella faecalis sp. nov. isolated from swine faeces.</title>
        <authorList>
            <person name="Oh B.S."/>
            <person name="Lee J.H."/>
        </authorList>
    </citation>
    <scope>NUCLEOTIDE SEQUENCE [LARGE SCALE GENOMIC DNA]</scope>
    <source>
        <strain evidence="7 8">AGMB00827</strain>
    </source>
</reference>
<name>A0ABS7MLW0_9ACTN</name>
<dbReference type="InterPro" id="IPR016064">
    <property type="entry name" value="NAD/diacylglycerol_kinase_sf"/>
</dbReference>
<dbReference type="InterPro" id="IPR002504">
    <property type="entry name" value="NADK"/>
</dbReference>
<dbReference type="PANTHER" id="PTHR20275:SF0">
    <property type="entry name" value="NAD KINASE"/>
    <property type="match status" value="1"/>
</dbReference>
<dbReference type="EC" id="2.7.1.23" evidence="6"/>
<feature type="active site" description="Proton acceptor" evidence="6">
    <location>
        <position position="61"/>
    </location>
</feature>
<dbReference type="PANTHER" id="PTHR20275">
    <property type="entry name" value="NAD KINASE"/>
    <property type="match status" value="1"/>
</dbReference>
<comment type="cofactor">
    <cofactor evidence="6">
        <name>a divalent metal cation</name>
        <dbReference type="ChEBI" id="CHEBI:60240"/>
    </cofactor>
</comment>
<evidence type="ECO:0000256" key="6">
    <source>
        <dbReference type="HAMAP-Rule" id="MF_00361"/>
    </source>
</evidence>
<feature type="binding site" evidence="6">
    <location>
        <position position="169"/>
    </location>
    <ligand>
        <name>NAD(+)</name>
        <dbReference type="ChEBI" id="CHEBI:57540"/>
    </ligand>
</feature>
<evidence type="ECO:0000256" key="5">
    <source>
        <dbReference type="ARBA" id="ARBA00047925"/>
    </source>
</evidence>
<comment type="subcellular location">
    <subcellularLocation>
        <location evidence="6">Cytoplasm</location>
    </subcellularLocation>
</comment>
<gene>
    <name evidence="6" type="primary">nadK</name>
    <name evidence="7" type="ORF">K6V98_06975</name>
</gene>
<dbReference type="Proteomes" id="UP000700908">
    <property type="component" value="Unassembled WGS sequence"/>
</dbReference>
<evidence type="ECO:0000313" key="7">
    <source>
        <dbReference type="EMBL" id="MBY4798085.1"/>
    </source>
</evidence>
<dbReference type="SUPFAM" id="SSF111331">
    <property type="entry name" value="NAD kinase/diacylglycerol kinase-like"/>
    <property type="match status" value="1"/>
</dbReference>
<comment type="caution">
    <text evidence="6">Lacks conserved residue(s) required for the propagation of feature annotation.</text>
</comment>
<dbReference type="HAMAP" id="MF_00361">
    <property type="entry name" value="NAD_kinase"/>
    <property type="match status" value="1"/>
</dbReference>
<keyword evidence="2 6" id="KW-0418">Kinase</keyword>
<dbReference type="Gene3D" id="3.40.50.10330">
    <property type="entry name" value="Probable inorganic polyphosphate/atp-NAD kinase, domain 1"/>
    <property type="match status" value="1"/>
</dbReference>
<feature type="binding site" evidence="6">
    <location>
        <begin position="61"/>
        <end position="62"/>
    </location>
    <ligand>
        <name>NAD(+)</name>
        <dbReference type="ChEBI" id="CHEBI:57540"/>
    </ligand>
</feature>
<evidence type="ECO:0000256" key="3">
    <source>
        <dbReference type="ARBA" id="ARBA00022857"/>
    </source>
</evidence>
<dbReference type="Gene3D" id="2.60.200.30">
    <property type="entry name" value="Probable inorganic polyphosphate/atp-NAD kinase, domain 2"/>
    <property type="match status" value="1"/>
</dbReference>
<evidence type="ECO:0000256" key="4">
    <source>
        <dbReference type="ARBA" id="ARBA00023027"/>
    </source>
</evidence>
<dbReference type="GO" id="GO:0016301">
    <property type="term" value="F:kinase activity"/>
    <property type="evidence" value="ECO:0007669"/>
    <property type="project" value="UniProtKB-KW"/>
</dbReference>
<comment type="similarity">
    <text evidence="6">Belongs to the NAD kinase family.</text>
</comment>
<keyword evidence="4 6" id="KW-0520">NAD</keyword>
<evidence type="ECO:0000313" key="8">
    <source>
        <dbReference type="Proteomes" id="UP000700908"/>
    </source>
</evidence>
<keyword evidence="8" id="KW-1185">Reference proteome</keyword>
<evidence type="ECO:0000256" key="1">
    <source>
        <dbReference type="ARBA" id="ARBA00022679"/>
    </source>
</evidence>
<feature type="binding site" evidence="6">
    <location>
        <position position="171"/>
    </location>
    <ligand>
        <name>NAD(+)</name>
        <dbReference type="ChEBI" id="CHEBI:57540"/>
    </ligand>
</feature>
<dbReference type="EMBL" id="JAIMFO010000007">
    <property type="protein sequence ID" value="MBY4798085.1"/>
    <property type="molecule type" value="Genomic_DNA"/>
</dbReference>
<dbReference type="RefSeq" id="WP_222199789.1">
    <property type="nucleotide sequence ID" value="NZ_JAIMFO010000007.1"/>
</dbReference>
<feature type="binding site" evidence="6">
    <location>
        <begin position="141"/>
        <end position="142"/>
    </location>
    <ligand>
        <name>NAD(+)</name>
        <dbReference type="ChEBI" id="CHEBI:57540"/>
    </ligand>
</feature>
<dbReference type="InterPro" id="IPR017438">
    <property type="entry name" value="ATP-NAD_kinase_N"/>
</dbReference>
<dbReference type="Pfam" id="PF01513">
    <property type="entry name" value="NAD_kinase"/>
    <property type="match status" value="1"/>
</dbReference>
<feature type="binding site" evidence="6">
    <location>
        <position position="206"/>
    </location>
    <ligand>
        <name>NAD(+)</name>
        <dbReference type="ChEBI" id="CHEBI:57540"/>
    </ligand>
</feature>
<keyword evidence="3 6" id="KW-0521">NADP</keyword>
<proteinExistence type="inferred from homology"/>
<keyword evidence="6" id="KW-0067">ATP-binding</keyword>
<feature type="binding site" evidence="6">
    <location>
        <position position="66"/>
    </location>
    <ligand>
        <name>NAD(+)</name>
        <dbReference type="ChEBI" id="CHEBI:57540"/>
    </ligand>
</feature>
<comment type="caution">
    <text evidence="7">The sequence shown here is derived from an EMBL/GenBank/DDBJ whole genome shotgun (WGS) entry which is preliminary data.</text>
</comment>
<protein>
    <recommendedName>
        <fullName evidence="6">NAD kinase</fullName>
        <ecNumber evidence="6">2.7.1.23</ecNumber>
    </recommendedName>
    <alternativeName>
        <fullName evidence="6">ATP-dependent NAD kinase</fullName>
    </alternativeName>
</protein>
<accession>A0ABS7MLW0</accession>
<organism evidence="7 8">
    <name type="scientific">Collinsella ureilytica</name>
    <dbReference type="NCBI Taxonomy" id="2869515"/>
    <lineage>
        <taxon>Bacteria</taxon>
        <taxon>Bacillati</taxon>
        <taxon>Actinomycetota</taxon>
        <taxon>Coriobacteriia</taxon>
        <taxon>Coriobacteriales</taxon>
        <taxon>Coriobacteriaceae</taxon>
        <taxon>Collinsella</taxon>
    </lineage>
</organism>
<comment type="function">
    <text evidence="6">Involved in the regulation of the intracellular balance of NAD and NADP, and is a key enzyme in the biosynthesis of NADP. Catalyzes specifically the phosphorylation on 2'-hydroxyl of the adenosine moiety of NAD to yield NADP.</text>
</comment>
<comment type="catalytic activity">
    <reaction evidence="5 6">
        <text>NAD(+) + ATP = ADP + NADP(+) + H(+)</text>
        <dbReference type="Rhea" id="RHEA:18629"/>
        <dbReference type="ChEBI" id="CHEBI:15378"/>
        <dbReference type="ChEBI" id="CHEBI:30616"/>
        <dbReference type="ChEBI" id="CHEBI:57540"/>
        <dbReference type="ChEBI" id="CHEBI:58349"/>
        <dbReference type="ChEBI" id="CHEBI:456216"/>
        <dbReference type="EC" id="2.7.1.23"/>
    </reaction>
</comment>
<keyword evidence="1 6" id="KW-0808">Transferase</keyword>
<keyword evidence="6" id="KW-0963">Cytoplasm</keyword>
<sequence>MKKVVLVPNYHREEAILSAQALDTWLDAQGIDVEIEPNPGACRLHEPDVLGADLAISLGGDGTLLRAARLVGDKEIPILGISYGHLGFLTAASPQERDVFEMVADALAGEMIPSRRAALTCEVRSVDEAGEIHVLTASGLNDIALTRGPLSDMVTVDIEVSGHHIDRLRGDGVIVATATGSTGYALSAGGPIVSPDYKGLVCVPIAPHTIQARAFLTSPADIIELSLSSDRPSVAAVAVDGRYLEVEGTIAHASVKRAAYDVLLLGYGSEGFYASVSRVFYGVRGAGVSRRDR</sequence>
<evidence type="ECO:0000256" key="2">
    <source>
        <dbReference type="ARBA" id="ARBA00022777"/>
    </source>
</evidence>
<dbReference type="Pfam" id="PF20143">
    <property type="entry name" value="NAD_kinase_C"/>
    <property type="match status" value="1"/>
</dbReference>
<keyword evidence="6" id="KW-0547">Nucleotide-binding</keyword>
<dbReference type="InterPro" id="IPR017437">
    <property type="entry name" value="ATP-NAD_kinase_PpnK-typ_C"/>
</dbReference>